<organism evidence="2 3">
    <name type="scientific">Tenebrio molitor</name>
    <name type="common">Yellow mealworm beetle</name>
    <dbReference type="NCBI Taxonomy" id="7067"/>
    <lineage>
        <taxon>Eukaryota</taxon>
        <taxon>Metazoa</taxon>
        <taxon>Ecdysozoa</taxon>
        <taxon>Arthropoda</taxon>
        <taxon>Hexapoda</taxon>
        <taxon>Insecta</taxon>
        <taxon>Pterygota</taxon>
        <taxon>Neoptera</taxon>
        <taxon>Endopterygota</taxon>
        <taxon>Coleoptera</taxon>
        <taxon>Polyphaga</taxon>
        <taxon>Cucujiformia</taxon>
        <taxon>Tenebrionidae</taxon>
        <taxon>Tenebrio</taxon>
    </lineage>
</organism>
<dbReference type="Gene3D" id="3.60.10.10">
    <property type="entry name" value="Endonuclease/exonuclease/phosphatase"/>
    <property type="match status" value="1"/>
</dbReference>
<proteinExistence type="predicted"/>
<accession>A0A8J6HAJ5</accession>
<feature type="region of interest" description="Disordered" evidence="1">
    <location>
        <begin position="70"/>
        <end position="129"/>
    </location>
</feature>
<name>A0A8J6HAJ5_TENMO</name>
<feature type="compositionally biased region" description="Basic and acidic residues" evidence="1">
    <location>
        <begin position="170"/>
        <end position="185"/>
    </location>
</feature>
<dbReference type="InterPro" id="IPR036691">
    <property type="entry name" value="Endo/exonu/phosph_ase_sf"/>
</dbReference>
<protein>
    <submittedName>
        <fullName evidence="2">Uncharacterized protein</fullName>
    </submittedName>
</protein>
<feature type="compositionally biased region" description="Basic and acidic residues" evidence="1">
    <location>
        <begin position="193"/>
        <end position="218"/>
    </location>
</feature>
<dbReference type="Proteomes" id="UP000719412">
    <property type="component" value="Unassembled WGS sequence"/>
</dbReference>
<reference evidence="2" key="1">
    <citation type="journal article" date="2020" name="J Insects Food Feed">
        <title>The yellow mealworm (Tenebrio molitor) genome: a resource for the emerging insects as food and feed industry.</title>
        <authorList>
            <person name="Eriksson T."/>
            <person name="Andere A."/>
            <person name="Kelstrup H."/>
            <person name="Emery V."/>
            <person name="Picard C."/>
        </authorList>
    </citation>
    <scope>NUCLEOTIDE SEQUENCE</scope>
    <source>
        <strain evidence="2">Stoneville</strain>
        <tissue evidence="2">Whole head</tissue>
    </source>
</reference>
<evidence type="ECO:0000313" key="3">
    <source>
        <dbReference type="Proteomes" id="UP000719412"/>
    </source>
</evidence>
<gene>
    <name evidence="2" type="ORF">GEV33_012578</name>
</gene>
<comment type="caution">
    <text evidence="2">The sequence shown here is derived from an EMBL/GenBank/DDBJ whole genome shotgun (WGS) entry which is preliminary data.</text>
</comment>
<evidence type="ECO:0000313" key="2">
    <source>
        <dbReference type="EMBL" id="KAH0810213.1"/>
    </source>
</evidence>
<feature type="region of interest" description="Disordered" evidence="1">
    <location>
        <begin position="369"/>
        <end position="406"/>
    </location>
</feature>
<keyword evidence="3" id="KW-1185">Reference proteome</keyword>
<dbReference type="AlphaFoldDB" id="A0A8J6HAJ5"/>
<feature type="compositionally biased region" description="Basic and acidic residues" evidence="1">
    <location>
        <begin position="70"/>
        <end position="125"/>
    </location>
</feature>
<sequence length="406" mass="46496">MDNVLPIQFLGGMLKGINEKREENGWEVLNGNKQGDEEGEWTYVGSRGETVIDYAIVNEEAWERVEIMIEGTNHEDRGEGDAREEQKKEERRKQDLRGAGRGEDGGRAERIDRESDAEKGGDSKGIKRGGRKNWWWDRECEQLKKQALRALREWGRNKREEETQEGEEGERDKGNKNREGVEEYFMKLLEGGNKNEGEADGVRENRNHSERGGETNKEAKKKKVPGRDGVQNEAWMNGTERMVERMVKLMNGVWRGDGSPSRLERTLLSEKIKREIEEKGVVPDSQTGFRKGRGTMGNVYILDHLAKSVQKTKGGEDVRTVLGWMCLGNSMVESMLMYGAEIWGWKEQEEVERVQEKYLRWVLGVNRETPHSEGRVPEEQAESESGKESGKVRGQNGRKERVQDTV</sequence>
<reference evidence="2" key="2">
    <citation type="submission" date="2021-08" db="EMBL/GenBank/DDBJ databases">
        <authorList>
            <person name="Eriksson T."/>
        </authorList>
    </citation>
    <scope>NUCLEOTIDE SEQUENCE</scope>
    <source>
        <strain evidence="2">Stoneville</strain>
        <tissue evidence="2">Whole head</tissue>
    </source>
</reference>
<evidence type="ECO:0000256" key="1">
    <source>
        <dbReference type="SAM" id="MobiDB-lite"/>
    </source>
</evidence>
<dbReference type="EMBL" id="JABDTM020027648">
    <property type="protein sequence ID" value="KAH0810213.1"/>
    <property type="molecule type" value="Genomic_DNA"/>
</dbReference>
<feature type="region of interest" description="Disordered" evidence="1">
    <location>
        <begin position="156"/>
        <end position="231"/>
    </location>
</feature>